<dbReference type="HAMAP" id="MF_00813">
    <property type="entry name" value="Allantoicase"/>
    <property type="match status" value="1"/>
</dbReference>
<dbReference type="RefSeq" id="WP_345727894.1">
    <property type="nucleotide sequence ID" value="NZ_BAAAYN010000013.1"/>
</dbReference>
<name>A0ABP6SVK7_9ACTN</name>
<protein>
    <recommendedName>
        <fullName evidence="2">Probable allantoicase</fullName>
        <ecNumber evidence="2">3.5.3.4</ecNumber>
    </recommendedName>
    <alternativeName>
        <fullName evidence="2">Allantoate amidinohydrolase</fullName>
    </alternativeName>
</protein>
<comment type="catalytic activity">
    <reaction evidence="2">
        <text>allantoate + H2O = (S)-ureidoglycolate + urea</text>
        <dbReference type="Rhea" id="RHEA:11016"/>
        <dbReference type="ChEBI" id="CHEBI:15377"/>
        <dbReference type="ChEBI" id="CHEBI:16199"/>
        <dbReference type="ChEBI" id="CHEBI:17536"/>
        <dbReference type="ChEBI" id="CHEBI:57296"/>
        <dbReference type="EC" id="3.5.3.4"/>
    </reaction>
</comment>
<dbReference type="Gene3D" id="2.60.120.260">
    <property type="entry name" value="Galactose-binding domain-like"/>
    <property type="match status" value="2"/>
</dbReference>
<dbReference type="InterPro" id="IPR008979">
    <property type="entry name" value="Galactose-bd-like_sf"/>
</dbReference>
<dbReference type="InterPro" id="IPR015908">
    <property type="entry name" value="Allantoicase_dom"/>
</dbReference>
<feature type="domain" description="Allantoicase" evidence="3">
    <location>
        <begin position="180"/>
        <end position="321"/>
    </location>
</feature>
<evidence type="ECO:0000313" key="5">
    <source>
        <dbReference type="Proteomes" id="UP001501676"/>
    </source>
</evidence>
<organism evidence="4 5">
    <name type="scientific">Cryptosporangium minutisporangium</name>
    <dbReference type="NCBI Taxonomy" id="113569"/>
    <lineage>
        <taxon>Bacteria</taxon>
        <taxon>Bacillati</taxon>
        <taxon>Actinomycetota</taxon>
        <taxon>Actinomycetes</taxon>
        <taxon>Cryptosporangiales</taxon>
        <taxon>Cryptosporangiaceae</taxon>
        <taxon>Cryptosporangium</taxon>
    </lineage>
</organism>
<keyword evidence="2" id="KW-0378">Hydrolase</keyword>
<dbReference type="Proteomes" id="UP001501676">
    <property type="component" value="Unassembled WGS sequence"/>
</dbReference>
<comment type="pathway">
    <text evidence="2">Nitrogen metabolism; (S)-allantoin degradation; (S)-ureidoglycolate from allantoate (aminidohydrolase route): step 1/1.</text>
</comment>
<comment type="similarity">
    <text evidence="1 2">Belongs to the allantoicase family.</text>
</comment>
<dbReference type="EMBL" id="BAAAYN010000013">
    <property type="protein sequence ID" value="GAA3385981.1"/>
    <property type="molecule type" value="Genomic_DNA"/>
</dbReference>
<gene>
    <name evidence="2 4" type="primary">alc</name>
    <name evidence="4" type="ORF">GCM10020369_21580</name>
</gene>
<evidence type="ECO:0000256" key="2">
    <source>
        <dbReference type="HAMAP-Rule" id="MF_00813"/>
    </source>
</evidence>
<sequence>MIDLAARPLGGAVVAANDETFAEKENLIRPDVPLFQPHTFGHKGQIYDGWETRRRRSPGHDWAIVRLGAPGFVRQAIVDTAHFTGNFPEECWLEGRYVDGYPDVGSLTGDEGWVPLTGRVRLAGDTANAVDVADGPLVTHVRLNIAPDGGVARLRVLGEVVPDPRRLVGMPLDLAALENGGRVDDCSNRFYSPADHVLLPGQAQTMGQGWETRRRRGAGNDWLLIRLAGPGQVRQLVVDTTHFVGNAPGAVRVRALDAGAHGLAAVEDPDHPGWEELLGQRPLLPDTPHWFPTDPGTRATHLRVDVFPDGGLARVRAYGRLASDGWEALVSRWWAGLSADAARAVLVGAGLPGEHADHIPPSLRDALEG</sequence>
<keyword evidence="5" id="KW-1185">Reference proteome</keyword>
<keyword evidence="2" id="KW-0659">Purine metabolism</keyword>
<evidence type="ECO:0000256" key="1">
    <source>
        <dbReference type="ARBA" id="ARBA00009242"/>
    </source>
</evidence>
<evidence type="ECO:0000313" key="4">
    <source>
        <dbReference type="EMBL" id="GAA3385981.1"/>
    </source>
</evidence>
<evidence type="ECO:0000259" key="3">
    <source>
        <dbReference type="Pfam" id="PF03561"/>
    </source>
</evidence>
<reference evidence="5" key="1">
    <citation type="journal article" date="2019" name="Int. J. Syst. Evol. Microbiol.">
        <title>The Global Catalogue of Microorganisms (GCM) 10K type strain sequencing project: providing services to taxonomists for standard genome sequencing and annotation.</title>
        <authorList>
            <consortium name="The Broad Institute Genomics Platform"/>
            <consortium name="The Broad Institute Genome Sequencing Center for Infectious Disease"/>
            <person name="Wu L."/>
            <person name="Ma J."/>
        </authorList>
    </citation>
    <scope>NUCLEOTIDE SEQUENCE [LARGE SCALE GENOMIC DNA]</scope>
    <source>
        <strain evidence="5">JCM 9458</strain>
    </source>
</reference>
<dbReference type="Pfam" id="PF03561">
    <property type="entry name" value="Allantoicase"/>
    <property type="match status" value="2"/>
</dbReference>
<proteinExistence type="inferred from homology"/>
<dbReference type="NCBIfam" id="TIGR02961">
    <property type="entry name" value="allantoicase"/>
    <property type="match status" value="1"/>
</dbReference>
<feature type="domain" description="Allantoicase" evidence="3">
    <location>
        <begin position="10"/>
        <end position="160"/>
    </location>
</feature>
<accession>A0ABP6SVK7</accession>
<dbReference type="PIRSF" id="PIRSF016516">
    <property type="entry name" value="Allantoicase"/>
    <property type="match status" value="1"/>
</dbReference>
<dbReference type="EC" id="3.5.3.4" evidence="2"/>
<dbReference type="InterPro" id="IPR005164">
    <property type="entry name" value="Allantoicase"/>
</dbReference>
<comment type="caution">
    <text evidence="4">The sequence shown here is derived from an EMBL/GenBank/DDBJ whole genome shotgun (WGS) entry which is preliminary data.</text>
</comment>
<dbReference type="PANTHER" id="PTHR12045">
    <property type="entry name" value="ALLANTOICASE"/>
    <property type="match status" value="1"/>
</dbReference>
<dbReference type="PANTHER" id="PTHR12045:SF3">
    <property type="entry name" value="INACTIVE ALLANTOICASE-RELATED"/>
    <property type="match status" value="1"/>
</dbReference>
<dbReference type="SUPFAM" id="SSF49785">
    <property type="entry name" value="Galactose-binding domain-like"/>
    <property type="match status" value="2"/>
</dbReference>